<dbReference type="RefSeq" id="WP_303493932.1">
    <property type="nucleotide sequence ID" value="NZ_JAUOPJ010000001.1"/>
</dbReference>
<gene>
    <name evidence="1" type="ORF">Q4494_00850</name>
</gene>
<evidence type="ECO:0000313" key="2">
    <source>
        <dbReference type="Proteomes" id="UP001169823"/>
    </source>
</evidence>
<evidence type="ECO:0000313" key="1">
    <source>
        <dbReference type="EMBL" id="MDO6455611.1"/>
    </source>
</evidence>
<name>A0AAW7XPD8_9RHOB</name>
<comment type="caution">
    <text evidence="1">The sequence shown here is derived from an EMBL/GenBank/DDBJ whole genome shotgun (WGS) entry which is preliminary data.</text>
</comment>
<protein>
    <recommendedName>
        <fullName evidence="3">DUF4055 domain-containing protein</fullName>
    </recommendedName>
</protein>
<reference evidence="1" key="1">
    <citation type="submission" date="2023-07" db="EMBL/GenBank/DDBJ databases">
        <title>Genome content predicts the carbon catabolic preferences of heterotrophic bacteria.</title>
        <authorList>
            <person name="Gralka M."/>
        </authorList>
    </citation>
    <scope>NUCLEOTIDE SEQUENCE</scope>
    <source>
        <strain evidence="1">I2M02</strain>
    </source>
</reference>
<organism evidence="1 2">
    <name type="scientific">Celeribacter halophilus</name>
    <dbReference type="NCBI Taxonomy" id="576117"/>
    <lineage>
        <taxon>Bacteria</taxon>
        <taxon>Pseudomonadati</taxon>
        <taxon>Pseudomonadota</taxon>
        <taxon>Alphaproteobacteria</taxon>
        <taxon>Rhodobacterales</taxon>
        <taxon>Roseobacteraceae</taxon>
        <taxon>Celeribacter</taxon>
    </lineage>
</organism>
<dbReference type="AlphaFoldDB" id="A0AAW7XPD8"/>
<evidence type="ECO:0008006" key="3">
    <source>
        <dbReference type="Google" id="ProtNLM"/>
    </source>
</evidence>
<proteinExistence type="predicted"/>
<dbReference type="Proteomes" id="UP001169823">
    <property type="component" value="Unassembled WGS sequence"/>
</dbReference>
<accession>A0AAW7XPD8</accession>
<dbReference type="EMBL" id="JAUOPJ010000001">
    <property type="protein sequence ID" value="MDO6455611.1"/>
    <property type="molecule type" value="Genomic_DNA"/>
</dbReference>
<sequence length="380" mass="42542">MVTVDLNTKVLPQNHGVYMVRPGTGYHLLSAFNEHRVIAPDLAFLNVPNGERPRDFENMEAQVKRARAFAEWVKTEDTRAAPMPSRVLEDYNDKEAPSRITMYRNTADEILYSLPEGALIFVPNPVFTEKAMIGELAGADEERLIFNGTSHWGELEYQGRRLKNVKMLPMRKLPKAFFPPMKKRNWIHQYVGREKELLYRQFYGDFEIVGRKAVTEIEVTGQRVFPQDLSIIGALTTLIDQKLARQAAGDQDALDLLQAVFLPPDQNEAPVIHANLGSSGNVLVESVTRRAAPVLKVIVILALGYTGGEIWDMVQTDSLVLSNSQALAGTDAENLAETQQMTYDFVRSTGRESLEQIVGLVRDFHDRTGGNVDATVIADD</sequence>